<evidence type="ECO:0000313" key="3">
    <source>
        <dbReference type="Proteomes" id="UP000755585"/>
    </source>
</evidence>
<evidence type="ECO:0000256" key="1">
    <source>
        <dbReference type="SAM" id="MobiDB-lite"/>
    </source>
</evidence>
<organism evidence="2 3">
    <name type="scientific">Kribbella aluminosa</name>
    <dbReference type="NCBI Taxonomy" id="416017"/>
    <lineage>
        <taxon>Bacteria</taxon>
        <taxon>Bacillati</taxon>
        <taxon>Actinomycetota</taxon>
        <taxon>Actinomycetes</taxon>
        <taxon>Propionibacteriales</taxon>
        <taxon>Kribbellaceae</taxon>
        <taxon>Kribbella</taxon>
    </lineage>
</organism>
<evidence type="ECO:0000313" key="2">
    <source>
        <dbReference type="EMBL" id="MBP2352214.1"/>
    </source>
</evidence>
<feature type="region of interest" description="Disordered" evidence="1">
    <location>
        <begin position="81"/>
        <end position="171"/>
    </location>
</feature>
<feature type="region of interest" description="Disordered" evidence="1">
    <location>
        <begin position="1"/>
        <end position="32"/>
    </location>
</feature>
<name>A0ABS4UKS8_9ACTN</name>
<sequence>MVVGLADVPPVVVDDDSGAGRPGPGSVVTQGGARSVRVGDGVLSGCNGLPTGSDGRVVDLDVPAVRSTLGVDRADGVCAGSCDPSGPRYRKPASSTTPAAPAPNFSTGGRRRTCRGLDCLTTEPFTPGRPAAYRSERLNRSSLSVPERFRPAPSAAPSTRLPLPDQRKRAT</sequence>
<proteinExistence type="predicted"/>
<protein>
    <submittedName>
        <fullName evidence="2">Uncharacterized protein</fullName>
    </submittedName>
</protein>
<comment type="caution">
    <text evidence="2">The sequence shown here is derived from an EMBL/GenBank/DDBJ whole genome shotgun (WGS) entry which is preliminary data.</text>
</comment>
<dbReference type="Proteomes" id="UP000755585">
    <property type="component" value="Unassembled WGS sequence"/>
</dbReference>
<keyword evidence="3" id="KW-1185">Reference proteome</keyword>
<feature type="compositionally biased region" description="Low complexity" evidence="1">
    <location>
        <begin position="92"/>
        <end position="103"/>
    </location>
</feature>
<reference evidence="2 3" key="1">
    <citation type="submission" date="2021-03" db="EMBL/GenBank/DDBJ databases">
        <title>Sequencing the genomes of 1000 actinobacteria strains.</title>
        <authorList>
            <person name="Klenk H.-P."/>
        </authorList>
    </citation>
    <scope>NUCLEOTIDE SEQUENCE [LARGE SCALE GENOMIC DNA]</scope>
    <source>
        <strain evidence="2 3">DSM 18824</strain>
    </source>
</reference>
<dbReference type="EMBL" id="JAGINT010000001">
    <property type="protein sequence ID" value="MBP2352214.1"/>
    <property type="molecule type" value="Genomic_DNA"/>
</dbReference>
<gene>
    <name evidence="2" type="ORF">JOF29_003297</name>
</gene>
<accession>A0ABS4UKS8</accession>